<keyword evidence="4" id="KW-1185">Reference proteome</keyword>
<name>A0A840Y269_9PROT</name>
<sequence>MRLGAALMAGAALSALLPSGGALAQAESREGIYLQNQILQLRQEMDILRRSGAAVAPQLPAPGRGGPPAGGGELVGQLLERVGTLEEEVRRQRGRAEQAEYANRTLQQQVEKLQGDIEYRFNALESRGGAAAGTSPPAGRAAGGQGGAVAPQAASPAPPNQPAPPAGQPAAPAPRTPELALREGQAALARRDYAASEAAAREVLGARNSPRAQDAGILLGDSLLGRRDFQNAALAYDDAYRRNRTSGRAPEAMIGLANAFNGFNAKREACQTLDDLRSQFPRLSGAVAERAGQARQRAGCR</sequence>
<evidence type="ECO:0000256" key="2">
    <source>
        <dbReference type="SAM" id="SignalP"/>
    </source>
</evidence>
<dbReference type="Gene3D" id="1.25.40.10">
    <property type="entry name" value="Tetratricopeptide repeat domain"/>
    <property type="match status" value="1"/>
</dbReference>
<feature type="region of interest" description="Disordered" evidence="1">
    <location>
        <begin position="128"/>
        <end position="176"/>
    </location>
</feature>
<proteinExistence type="predicted"/>
<keyword evidence="2" id="KW-0732">Signal</keyword>
<reference evidence="3 4" key="1">
    <citation type="submission" date="2020-08" db="EMBL/GenBank/DDBJ databases">
        <title>Genomic Encyclopedia of Type Strains, Phase IV (KMG-IV): sequencing the most valuable type-strain genomes for metagenomic binning, comparative biology and taxonomic classification.</title>
        <authorList>
            <person name="Goeker M."/>
        </authorList>
    </citation>
    <scope>NUCLEOTIDE SEQUENCE [LARGE SCALE GENOMIC DNA]</scope>
    <source>
        <strain evidence="3 4">DSM 25622</strain>
    </source>
</reference>
<protein>
    <submittedName>
        <fullName evidence="3">TolA-binding protein</fullName>
    </submittedName>
</protein>
<feature type="signal peptide" evidence="2">
    <location>
        <begin position="1"/>
        <end position="24"/>
    </location>
</feature>
<dbReference type="EMBL" id="JACIJD010000012">
    <property type="protein sequence ID" value="MBB5694835.1"/>
    <property type="molecule type" value="Genomic_DNA"/>
</dbReference>
<feature type="compositionally biased region" description="Pro residues" evidence="1">
    <location>
        <begin position="156"/>
        <end position="175"/>
    </location>
</feature>
<evidence type="ECO:0000313" key="3">
    <source>
        <dbReference type="EMBL" id="MBB5694835.1"/>
    </source>
</evidence>
<comment type="caution">
    <text evidence="3">The sequence shown here is derived from an EMBL/GenBank/DDBJ whole genome shotgun (WGS) entry which is preliminary data.</text>
</comment>
<accession>A0A840Y269</accession>
<gene>
    <name evidence="3" type="ORF">FHS87_002887</name>
</gene>
<feature type="compositionally biased region" description="Low complexity" evidence="1">
    <location>
        <begin position="128"/>
        <end position="140"/>
    </location>
</feature>
<evidence type="ECO:0000256" key="1">
    <source>
        <dbReference type="SAM" id="MobiDB-lite"/>
    </source>
</evidence>
<dbReference type="Proteomes" id="UP000580654">
    <property type="component" value="Unassembled WGS sequence"/>
</dbReference>
<dbReference type="RefSeq" id="WP_184519570.1">
    <property type="nucleotide sequence ID" value="NZ_JACIJD010000012.1"/>
</dbReference>
<dbReference type="SUPFAM" id="SSF48452">
    <property type="entry name" value="TPR-like"/>
    <property type="match status" value="1"/>
</dbReference>
<evidence type="ECO:0000313" key="4">
    <source>
        <dbReference type="Proteomes" id="UP000580654"/>
    </source>
</evidence>
<dbReference type="AlphaFoldDB" id="A0A840Y269"/>
<organism evidence="3 4">
    <name type="scientific">Muricoccus pecuniae</name>
    <dbReference type="NCBI Taxonomy" id="693023"/>
    <lineage>
        <taxon>Bacteria</taxon>
        <taxon>Pseudomonadati</taxon>
        <taxon>Pseudomonadota</taxon>
        <taxon>Alphaproteobacteria</taxon>
        <taxon>Acetobacterales</taxon>
        <taxon>Roseomonadaceae</taxon>
        <taxon>Muricoccus</taxon>
    </lineage>
</organism>
<feature type="chain" id="PRO_5032884184" evidence="2">
    <location>
        <begin position="25"/>
        <end position="301"/>
    </location>
</feature>
<dbReference type="InterPro" id="IPR011990">
    <property type="entry name" value="TPR-like_helical_dom_sf"/>
</dbReference>